<dbReference type="AlphaFoldDB" id="A0AAE2V9J1"/>
<dbReference type="Proteomes" id="UP000634206">
    <property type="component" value="Unassembled WGS sequence"/>
</dbReference>
<dbReference type="EMBL" id="JAENIG010000005">
    <property type="protein sequence ID" value="MBK1855208.1"/>
    <property type="molecule type" value="Genomic_DNA"/>
</dbReference>
<keyword evidence="4" id="KW-0675">Receptor</keyword>
<feature type="signal peptide" evidence="2">
    <location>
        <begin position="1"/>
        <end position="17"/>
    </location>
</feature>
<dbReference type="Pfam" id="PF13505">
    <property type="entry name" value="OMP_b-brl"/>
    <property type="match status" value="1"/>
</dbReference>
<protein>
    <submittedName>
        <fullName evidence="4">TonB-dependent receptor</fullName>
    </submittedName>
</protein>
<proteinExistence type="predicted"/>
<sequence>MKKTLATVLSLPSIAFAGPSEMAPQQIHVSPTLHDEPDWFIGASGGFLLDAEDEFYSLQIGKRIDNLGDWKQSLFLDIGYSELKNDGDELNLEESFNLTSDDSFTGDADIEADFIPITLNYMLERELTTNLNFYMGVGAGVAIIDADGDFDDPANSIDDSGNDSKSTFFAQAFLGLSYDFNPNLSLYGGARYMYIDDYSLTTNSGSKIEVDDNDDVLVEMGIRVRF</sequence>
<feature type="chain" id="PRO_5041970210" evidence="2">
    <location>
        <begin position="18"/>
        <end position="226"/>
    </location>
</feature>
<evidence type="ECO:0000259" key="3">
    <source>
        <dbReference type="Pfam" id="PF13505"/>
    </source>
</evidence>
<organism evidence="4 5">
    <name type="scientific">Oceaniferula flava</name>
    <dbReference type="NCBI Taxonomy" id="2800421"/>
    <lineage>
        <taxon>Bacteria</taxon>
        <taxon>Pseudomonadati</taxon>
        <taxon>Verrucomicrobiota</taxon>
        <taxon>Verrucomicrobiia</taxon>
        <taxon>Verrucomicrobiales</taxon>
        <taxon>Verrucomicrobiaceae</taxon>
        <taxon>Oceaniferula</taxon>
    </lineage>
</organism>
<evidence type="ECO:0000256" key="2">
    <source>
        <dbReference type="SAM" id="SignalP"/>
    </source>
</evidence>
<evidence type="ECO:0000256" key="1">
    <source>
        <dbReference type="ARBA" id="ARBA00022729"/>
    </source>
</evidence>
<name>A0AAE2V9J1_9BACT</name>
<keyword evidence="5" id="KW-1185">Reference proteome</keyword>
<dbReference type="InterPro" id="IPR011250">
    <property type="entry name" value="OMP/PagP_B-barrel"/>
</dbReference>
<keyword evidence="1 2" id="KW-0732">Signal</keyword>
<evidence type="ECO:0000313" key="4">
    <source>
        <dbReference type="EMBL" id="MBK1855208.1"/>
    </source>
</evidence>
<dbReference type="Gene3D" id="2.40.160.20">
    <property type="match status" value="1"/>
</dbReference>
<evidence type="ECO:0000313" key="5">
    <source>
        <dbReference type="Proteomes" id="UP000634206"/>
    </source>
</evidence>
<comment type="caution">
    <text evidence="4">The sequence shown here is derived from an EMBL/GenBank/DDBJ whole genome shotgun (WGS) entry which is preliminary data.</text>
</comment>
<dbReference type="SUPFAM" id="SSF56925">
    <property type="entry name" value="OMPA-like"/>
    <property type="match status" value="1"/>
</dbReference>
<feature type="domain" description="Outer membrane protein beta-barrel" evidence="3">
    <location>
        <begin position="69"/>
        <end position="200"/>
    </location>
</feature>
<accession>A0AAE2V9J1</accession>
<dbReference type="RefSeq" id="WP_309489821.1">
    <property type="nucleotide sequence ID" value="NZ_JAENIG010000005.1"/>
</dbReference>
<dbReference type="InterPro" id="IPR027385">
    <property type="entry name" value="Beta-barrel_OMP"/>
</dbReference>
<gene>
    <name evidence="4" type="ORF">JIN83_09585</name>
</gene>
<reference evidence="4" key="1">
    <citation type="submission" date="2021-01" db="EMBL/GenBank/DDBJ databases">
        <title>Modified the classification status of verrucomicrobia.</title>
        <authorList>
            <person name="Feng X."/>
        </authorList>
    </citation>
    <scope>NUCLEOTIDE SEQUENCE</scope>
    <source>
        <strain evidence="4">5K15</strain>
    </source>
</reference>